<keyword evidence="3" id="KW-1185">Reference proteome</keyword>
<evidence type="ECO:0008006" key="4">
    <source>
        <dbReference type="Google" id="ProtNLM"/>
    </source>
</evidence>
<keyword evidence="1" id="KW-1133">Transmembrane helix</keyword>
<dbReference type="EMBL" id="CP098023">
    <property type="protein sequence ID" value="WKD50052.1"/>
    <property type="molecule type" value="Genomic_DNA"/>
</dbReference>
<accession>A0ABY9EBK8</accession>
<proteinExistence type="predicted"/>
<keyword evidence="1" id="KW-0472">Membrane</keyword>
<name>A0ABY9EBK8_9GAMM</name>
<dbReference type="PANTHER" id="PTHR36974">
    <property type="entry name" value="MEMBRANE PROTEIN-RELATED"/>
    <property type="match status" value="1"/>
</dbReference>
<feature type="transmembrane region" description="Helical" evidence="1">
    <location>
        <begin position="127"/>
        <end position="148"/>
    </location>
</feature>
<feature type="transmembrane region" description="Helical" evidence="1">
    <location>
        <begin position="64"/>
        <end position="87"/>
    </location>
</feature>
<protein>
    <recommendedName>
        <fullName evidence="4">DoxX family membrane protein</fullName>
    </recommendedName>
</protein>
<evidence type="ECO:0000313" key="2">
    <source>
        <dbReference type="EMBL" id="WKD50052.1"/>
    </source>
</evidence>
<gene>
    <name evidence="2" type="ORF">M8T91_01090</name>
</gene>
<keyword evidence="1" id="KW-0812">Transmembrane</keyword>
<sequence>MVTPIIILLLLSSPLAIALVYSKFSDKPPNVTKYACWGLGIAFIFFFIGHLVKTDGMVEMLPPWVPYRLALVYLTGLIELLIGIALFMPRYQPLAAKLAIVVFAIFFPANIYAASNGIGLGGHQWGPVYLLIRGPLQILLIAWAYFLCAKGHNKSMQSTAKALAD</sequence>
<feature type="transmembrane region" description="Helical" evidence="1">
    <location>
        <begin position="34"/>
        <end position="52"/>
    </location>
</feature>
<dbReference type="RefSeq" id="WP_301415975.1">
    <property type="nucleotide sequence ID" value="NZ_CP098023.1"/>
</dbReference>
<feature type="transmembrane region" description="Helical" evidence="1">
    <location>
        <begin position="94"/>
        <end position="115"/>
    </location>
</feature>
<reference evidence="2 3" key="1">
    <citation type="submission" date="2022-05" db="EMBL/GenBank/DDBJ databases">
        <title>Microbulbifer sp. nov., isolated from sponge.</title>
        <authorList>
            <person name="Gao L."/>
        </authorList>
    </citation>
    <scope>NUCLEOTIDE SEQUENCE [LARGE SCALE GENOMIC DNA]</scope>
    <source>
        <strain evidence="2 3">MI-G</strain>
    </source>
</reference>
<feature type="transmembrane region" description="Helical" evidence="1">
    <location>
        <begin position="6"/>
        <end position="22"/>
    </location>
</feature>
<dbReference type="PANTHER" id="PTHR36974:SF1">
    <property type="entry name" value="DOXX FAMILY MEMBRANE PROTEIN"/>
    <property type="match status" value="1"/>
</dbReference>
<evidence type="ECO:0000256" key="1">
    <source>
        <dbReference type="SAM" id="Phobius"/>
    </source>
</evidence>
<dbReference type="Proteomes" id="UP001321520">
    <property type="component" value="Chromosome"/>
</dbReference>
<evidence type="ECO:0000313" key="3">
    <source>
        <dbReference type="Proteomes" id="UP001321520"/>
    </source>
</evidence>
<organism evidence="2 3">
    <name type="scientific">Microbulbifer spongiae</name>
    <dbReference type="NCBI Taxonomy" id="2944933"/>
    <lineage>
        <taxon>Bacteria</taxon>
        <taxon>Pseudomonadati</taxon>
        <taxon>Pseudomonadota</taxon>
        <taxon>Gammaproteobacteria</taxon>
        <taxon>Cellvibrionales</taxon>
        <taxon>Microbulbiferaceae</taxon>
        <taxon>Microbulbifer</taxon>
    </lineage>
</organism>